<dbReference type="OrthoDB" id="7442613at2759"/>
<keyword evidence="2" id="KW-1185">Reference proteome</keyword>
<dbReference type="Proteomes" id="UP000249218">
    <property type="component" value="Unassembled WGS sequence"/>
</dbReference>
<accession>A0A2W1BD69</accession>
<proteinExistence type="predicted"/>
<reference evidence="1 2" key="1">
    <citation type="journal article" date="2017" name="BMC Biol.">
        <title>Genomic innovations, transcriptional plasticity and gene loss underlying the evolution and divergence of two highly polyphagous and invasive Helicoverpa pest species.</title>
        <authorList>
            <person name="Pearce S.L."/>
            <person name="Clarke D.F."/>
            <person name="East P.D."/>
            <person name="Elfekih S."/>
            <person name="Gordon K.H."/>
            <person name="Jermiin L.S."/>
            <person name="McGaughran A."/>
            <person name="Oakeshott J.G."/>
            <person name="Papanikolaou A."/>
            <person name="Perera O.P."/>
            <person name="Rane R.V."/>
            <person name="Richards S."/>
            <person name="Tay W.T."/>
            <person name="Walsh T.K."/>
            <person name="Anderson A."/>
            <person name="Anderson C.J."/>
            <person name="Asgari S."/>
            <person name="Board P.G."/>
            <person name="Bretschneider A."/>
            <person name="Campbell P.M."/>
            <person name="Chertemps T."/>
            <person name="Christeller J.T."/>
            <person name="Coppin C.W."/>
            <person name="Downes S.J."/>
            <person name="Duan G."/>
            <person name="Farnsworth C.A."/>
            <person name="Good R.T."/>
            <person name="Han L.B."/>
            <person name="Han Y.C."/>
            <person name="Hatje K."/>
            <person name="Horne I."/>
            <person name="Huang Y.P."/>
            <person name="Hughes D.S."/>
            <person name="Jacquin-Joly E."/>
            <person name="James W."/>
            <person name="Jhangiani S."/>
            <person name="Kollmar M."/>
            <person name="Kuwar S.S."/>
            <person name="Li S."/>
            <person name="Liu N.Y."/>
            <person name="Maibeche M.T."/>
            <person name="Miller J.R."/>
            <person name="Montagne N."/>
            <person name="Perry T."/>
            <person name="Qu J."/>
            <person name="Song S.V."/>
            <person name="Sutton G.G."/>
            <person name="Vogel H."/>
            <person name="Walenz B.P."/>
            <person name="Xu W."/>
            <person name="Zhang H.J."/>
            <person name="Zou Z."/>
            <person name="Batterham P."/>
            <person name="Edwards O.R."/>
            <person name="Feyereisen R."/>
            <person name="Gibbs R.A."/>
            <person name="Heckel D.G."/>
            <person name="McGrath A."/>
            <person name="Robin C."/>
            <person name="Scherer S.E."/>
            <person name="Worley K.C."/>
            <person name="Wu Y.D."/>
        </authorList>
    </citation>
    <scope>NUCLEOTIDE SEQUENCE [LARGE SCALE GENOMIC DNA]</scope>
    <source>
        <strain evidence="1">Harm_GR_Male_#8</strain>
        <tissue evidence="1">Whole organism</tissue>
    </source>
</reference>
<organism evidence="1 2">
    <name type="scientific">Helicoverpa armigera</name>
    <name type="common">Cotton bollworm</name>
    <name type="synonym">Heliothis armigera</name>
    <dbReference type="NCBI Taxonomy" id="29058"/>
    <lineage>
        <taxon>Eukaryota</taxon>
        <taxon>Metazoa</taxon>
        <taxon>Ecdysozoa</taxon>
        <taxon>Arthropoda</taxon>
        <taxon>Hexapoda</taxon>
        <taxon>Insecta</taxon>
        <taxon>Pterygota</taxon>
        <taxon>Neoptera</taxon>
        <taxon>Endopterygota</taxon>
        <taxon>Lepidoptera</taxon>
        <taxon>Glossata</taxon>
        <taxon>Ditrysia</taxon>
        <taxon>Noctuoidea</taxon>
        <taxon>Noctuidae</taxon>
        <taxon>Heliothinae</taxon>
        <taxon>Helicoverpa</taxon>
    </lineage>
</organism>
<protein>
    <submittedName>
        <fullName evidence="1">Uncharacterized protein</fullName>
    </submittedName>
</protein>
<dbReference type="AlphaFoldDB" id="A0A2W1BD69"/>
<evidence type="ECO:0000313" key="2">
    <source>
        <dbReference type="Proteomes" id="UP000249218"/>
    </source>
</evidence>
<evidence type="ECO:0000313" key="1">
    <source>
        <dbReference type="EMBL" id="PZC72908.1"/>
    </source>
</evidence>
<dbReference type="EMBL" id="KZ150144">
    <property type="protein sequence ID" value="PZC72908.1"/>
    <property type="molecule type" value="Genomic_DNA"/>
</dbReference>
<sequence>MKIYFILVMDYNNILFAIFALICLNDAVKVNMQGAVSIGKEVMDTISHYMQKNTIASGRRSMTFSKENDVLYLIIKSTYLCRDLDFCDGNLEQFLNEYIMVQTKSIEAIFEGILSQKDLGNEETQLVKRLIFEEELKKCLREIRKLLRSINMKVSTSNDPYMWSELIKKVSIMFQTAAIEFASHRLEGSPKDINEVKKKLKQKFVIATAIVEGKYESKLCSEYDICIKAYECTKALDTLLGSFKDMEEDNVKIFIRYVSEALMETKFYSHVSDVTANEMQIILNDMAYSDNVPTKEVLLTIHRTVEDRLNSLITKKHMINGRDVELVHAILSDMDHIYGKHNVDPFHNFMTSYFEWSRTGSRLGTPVRTLLKEISDELSEVEADLSLKLINEVRAFLEITVDPEK</sequence>
<name>A0A2W1BD69_HELAM</name>
<gene>
    <name evidence="1" type="primary">HaOG210365</name>
    <name evidence="1" type="ORF">B5X24_HaOG210365</name>
</gene>